<dbReference type="InterPro" id="IPR001640">
    <property type="entry name" value="Lgt"/>
</dbReference>
<dbReference type="HOGENOM" id="CLU_013386_1_2_0"/>
<dbReference type="OrthoDB" id="871140at2"/>
<dbReference type="STRING" id="1198114.AciX9_1820"/>
<dbReference type="PaxDb" id="1198114-AciX9_1820"/>
<evidence type="ECO:0000256" key="1">
    <source>
        <dbReference type="ARBA" id="ARBA00007150"/>
    </source>
</evidence>
<keyword evidence="8" id="KW-0449">Lipoprotein</keyword>
<proteinExistence type="inferred from homology"/>
<dbReference type="eggNOG" id="COG0682">
    <property type="taxonomic scope" value="Bacteria"/>
</dbReference>
<protein>
    <submittedName>
        <fullName evidence="8">Prolipoprotein diacylglyceryl transferase</fullName>
    </submittedName>
</protein>
<organism evidence="9">
    <name type="scientific">Granulicella tundricola (strain ATCC BAA-1859 / DSM 23138 / MP5ACTX9)</name>
    <dbReference type="NCBI Taxonomy" id="1198114"/>
    <lineage>
        <taxon>Bacteria</taxon>
        <taxon>Pseudomonadati</taxon>
        <taxon>Acidobacteriota</taxon>
        <taxon>Terriglobia</taxon>
        <taxon>Terriglobales</taxon>
        <taxon>Acidobacteriaceae</taxon>
        <taxon>Granulicella</taxon>
    </lineage>
</organism>
<evidence type="ECO:0000256" key="6">
    <source>
        <dbReference type="ARBA" id="ARBA00023136"/>
    </source>
</evidence>
<keyword evidence="9" id="KW-1185">Reference proteome</keyword>
<dbReference type="GO" id="GO:0008961">
    <property type="term" value="F:phosphatidylglycerol-prolipoprotein diacylglyceryl transferase activity"/>
    <property type="evidence" value="ECO:0007669"/>
    <property type="project" value="InterPro"/>
</dbReference>
<feature type="transmembrane region" description="Helical" evidence="7">
    <location>
        <begin position="12"/>
        <end position="31"/>
    </location>
</feature>
<dbReference type="EMBL" id="CP002480">
    <property type="protein sequence ID" value="ADW68867.1"/>
    <property type="molecule type" value="Genomic_DNA"/>
</dbReference>
<evidence type="ECO:0000256" key="2">
    <source>
        <dbReference type="ARBA" id="ARBA00022475"/>
    </source>
</evidence>
<feature type="transmembrane region" description="Helical" evidence="7">
    <location>
        <begin position="194"/>
        <end position="211"/>
    </location>
</feature>
<name>E8WZH9_GRATM</name>
<dbReference type="Proteomes" id="UP000000343">
    <property type="component" value="Chromosome"/>
</dbReference>
<evidence type="ECO:0000256" key="5">
    <source>
        <dbReference type="ARBA" id="ARBA00022989"/>
    </source>
</evidence>
<evidence type="ECO:0000313" key="8">
    <source>
        <dbReference type="EMBL" id="ADW68867.1"/>
    </source>
</evidence>
<feature type="transmembrane region" description="Helical" evidence="7">
    <location>
        <begin position="43"/>
        <end position="61"/>
    </location>
</feature>
<keyword evidence="3 8" id="KW-0808">Transferase</keyword>
<dbReference type="PANTHER" id="PTHR30589">
    <property type="entry name" value="PROLIPOPROTEIN DIACYLGLYCERYL TRANSFERASE"/>
    <property type="match status" value="1"/>
</dbReference>
<dbReference type="GO" id="GO:0042158">
    <property type="term" value="P:lipoprotein biosynthetic process"/>
    <property type="evidence" value="ECO:0007669"/>
    <property type="project" value="InterPro"/>
</dbReference>
<dbReference type="KEGG" id="acm:AciX9_1820"/>
<dbReference type="PANTHER" id="PTHR30589:SF0">
    <property type="entry name" value="PHOSPHATIDYLGLYCEROL--PROLIPOPROTEIN DIACYLGLYCERYL TRANSFERASE"/>
    <property type="match status" value="1"/>
</dbReference>
<comment type="similarity">
    <text evidence="1">Belongs to the Lgt family.</text>
</comment>
<gene>
    <name evidence="8" type="ordered locus">AciX9_1820</name>
</gene>
<dbReference type="AlphaFoldDB" id="E8WZH9"/>
<sequence length="288" mass="30827">MYPYLNIGPLHLGTFGLLLWLAAVVAAVVLHRTFLRDGVDADALNVVAMVVISGVIGAKLWHELEDPAELVRAMKMVTAPGWGHPGQIVMEFLHWFQAGFAWFGGLLGGIGMLVIQGRGAKFKGTEIRVGGVRMLDLAAPAAFVGYGVGRIGCLTSGDGDYGRNTLGTFWGVHMKADALVPPSPRWALVLPTPLWEFVAAMVLAFVIWQVGKRMRPVGWLTGLYLVLSGTERFIVEFWRINPKLYFGHSMSNAQVAALGSVVVGALVMGAAMAKGTAWAPVGEAESAG</sequence>
<dbReference type="GO" id="GO:0005886">
    <property type="term" value="C:plasma membrane"/>
    <property type="evidence" value="ECO:0007669"/>
    <property type="project" value="InterPro"/>
</dbReference>
<feature type="transmembrane region" description="Helical" evidence="7">
    <location>
        <begin position="92"/>
        <end position="115"/>
    </location>
</feature>
<keyword evidence="4 7" id="KW-0812">Transmembrane</keyword>
<keyword evidence="6 7" id="KW-0472">Membrane</keyword>
<feature type="transmembrane region" description="Helical" evidence="7">
    <location>
        <begin position="255"/>
        <end position="273"/>
    </location>
</feature>
<evidence type="ECO:0000313" key="9">
    <source>
        <dbReference type="Proteomes" id="UP000000343"/>
    </source>
</evidence>
<evidence type="ECO:0000256" key="7">
    <source>
        <dbReference type="SAM" id="Phobius"/>
    </source>
</evidence>
<reference evidence="9" key="1">
    <citation type="submission" date="2011-01" db="EMBL/GenBank/DDBJ databases">
        <title>Complete sequence of chromosome of Acidobacterium sp. MP5ACTX9.</title>
        <authorList>
            <consortium name="US DOE Joint Genome Institute"/>
            <person name="Lucas S."/>
            <person name="Copeland A."/>
            <person name="Lapidus A."/>
            <person name="Cheng J.-F."/>
            <person name="Goodwin L."/>
            <person name="Pitluck S."/>
            <person name="Teshima H."/>
            <person name="Detter J.C."/>
            <person name="Han C."/>
            <person name="Tapia R."/>
            <person name="Land M."/>
            <person name="Hauser L."/>
            <person name="Kyrpides N."/>
            <person name="Ivanova N."/>
            <person name="Ovchinnikova G."/>
            <person name="Pagani I."/>
            <person name="Rawat S.R."/>
            <person name="Mannisto M."/>
            <person name="Haggblom M.M."/>
            <person name="Woyke T."/>
        </authorList>
    </citation>
    <scope>NUCLEOTIDE SEQUENCE [LARGE SCALE GENOMIC DNA]</scope>
    <source>
        <strain evidence="9">MP5ACTX9</strain>
    </source>
</reference>
<keyword evidence="2" id="KW-1003">Cell membrane</keyword>
<accession>E8WZH9</accession>
<evidence type="ECO:0000256" key="4">
    <source>
        <dbReference type="ARBA" id="ARBA00022692"/>
    </source>
</evidence>
<dbReference type="Pfam" id="PF01790">
    <property type="entry name" value="LGT"/>
    <property type="match status" value="1"/>
</dbReference>
<keyword evidence="5 7" id="KW-1133">Transmembrane helix</keyword>
<evidence type="ECO:0000256" key="3">
    <source>
        <dbReference type="ARBA" id="ARBA00022679"/>
    </source>
</evidence>